<dbReference type="PANTHER" id="PTHR45754:SF3">
    <property type="entry name" value="METHYLENETETRAHYDROFOLATE REDUCTASE (NADPH)"/>
    <property type="match status" value="1"/>
</dbReference>
<dbReference type="SUPFAM" id="SSF51730">
    <property type="entry name" value="FAD-linked oxidoreductase"/>
    <property type="match status" value="1"/>
</dbReference>
<evidence type="ECO:0000256" key="8">
    <source>
        <dbReference type="ARBA" id="ARBA00048628"/>
    </source>
</evidence>
<dbReference type="InterPro" id="IPR029041">
    <property type="entry name" value="FAD-linked_oxidoreductase-like"/>
</dbReference>
<dbReference type="UniPathway" id="UPA00193"/>
<comment type="pathway">
    <text evidence="7">Amino-acid biosynthesis; L-methionine biosynthesis via de novo pathway.</text>
</comment>
<evidence type="ECO:0000256" key="3">
    <source>
        <dbReference type="ARBA" id="ARBA00006743"/>
    </source>
</evidence>
<comment type="catalytic activity">
    <reaction evidence="8">
        <text>(6S)-5-methyl-5,6,7,8-tetrahydrofolate + NAD(+) = (6R)-5,10-methylene-5,6,7,8-tetrahydrofolate + NADH + H(+)</text>
        <dbReference type="Rhea" id="RHEA:19821"/>
        <dbReference type="ChEBI" id="CHEBI:15378"/>
        <dbReference type="ChEBI" id="CHEBI:15636"/>
        <dbReference type="ChEBI" id="CHEBI:18608"/>
        <dbReference type="ChEBI" id="CHEBI:57540"/>
        <dbReference type="ChEBI" id="CHEBI:57945"/>
        <dbReference type="EC" id="1.5.1.54"/>
    </reaction>
    <physiologicalReaction direction="right-to-left" evidence="8">
        <dbReference type="Rhea" id="RHEA:19823"/>
    </physiologicalReaction>
</comment>
<dbReference type="EMBL" id="CACVAT010000393">
    <property type="protein sequence ID" value="CAA6824509.1"/>
    <property type="molecule type" value="Genomic_DNA"/>
</dbReference>
<evidence type="ECO:0000256" key="9">
    <source>
        <dbReference type="RuleBase" id="RU003862"/>
    </source>
</evidence>
<organism evidence="10">
    <name type="scientific">uncultured Thiotrichaceae bacterium</name>
    <dbReference type="NCBI Taxonomy" id="298394"/>
    <lineage>
        <taxon>Bacteria</taxon>
        <taxon>Pseudomonadati</taxon>
        <taxon>Pseudomonadota</taxon>
        <taxon>Gammaproteobacteria</taxon>
        <taxon>Thiotrichales</taxon>
        <taxon>Thiotrichaceae</taxon>
        <taxon>environmental samples</taxon>
    </lineage>
</organism>
<accession>A0A6S6UCI7</accession>
<dbReference type="AlphaFoldDB" id="A0A6S6UCI7"/>
<evidence type="ECO:0000256" key="6">
    <source>
        <dbReference type="ARBA" id="ARBA00023002"/>
    </source>
</evidence>
<comment type="pathway">
    <text evidence="2 9">One-carbon metabolism; tetrahydrofolate interconversion.</text>
</comment>
<name>A0A6S6UCI7_9GAMM</name>
<dbReference type="InterPro" id="IPR003171">
    <property type="entry name" value="Mehydrof_redctse-like"/>
</dbReference>
<dbReference type="PANTHER" id="PTHR45754">
    <property type="entry name" value="METHYLENETETRAHYDROFOLATE REDUCTASE"/>
    <property type="match status" value="1"/>
</dbReference>
<evidence type="ECO:0000256" key="2">
    <source>
        <dbReference type="ARBA" id="ARBA00004777"/>
    </source>
</evidence>
<evidence type="ECO:0000256" key="7">
    <source>
        <dbReference type="ARBA" id="ARBA00034478"/>
    </source>
</evidence>
<dbReference type="Pfam" id="PF02219">
    <property type="entry name" value="MTHFR"/>
    <property type="match status" value="1"/>
</dbReference>
<keyword evidence="6 9" id="KW-0560">Oxidoreductase</keyword>
<evidence type="ECO:0000256" key="5">
    <source>
        <dbReference type="ARBA" id="ARBA00022827"/>
    </source>
</evidence>
<protein>
    <recommendedName>
        <fullName evidence="9">Methylenetetrahydrofolate reductase</fullName>
    </recommendedName>
</protein>
<dbReference type="GO" id="GO:0071949">
    <property type="term" value="F:FAD binding"/>
    <property type="evidence" value="ECO:0007669"/>
    <property type="project" value="TreeGrafter"/>
</dbReference>
<dbReference type="GO" id="GO:0106312">
    <property type="term" value="F:methylenetetrahydrofolate reductase (NADH) activity"/>
    <property type="evidence" value="ECO:0007669"/>
    <property type="project" value="UniProtKB-EC"/>
</dbReference>
<dbReference type="Gene3D" id="3.20.20.220">
    <property type="match status" value="1"/>
</dbReference>
<comment type="similarity">
    <text evidence="3 9">Belongs to the methylenetetrahydrofolate reductase family.</text>
</comment>
<evidence type="ECO:0000256" key="1">
    <source>
        <dbReference type="ARBA" id="ARBA00001974"/>
    </source>
</evidence>
<dbReference type="GO" id="GO:0005829">
    <property type="term" value="C:cytosol"/>
    <property type="evidence" value="ECO:0007669"/>
    <property type="project" value="TreeGrafter"/>
</dbReference>
<evidence type="ECO:0000313" key="10">
    <source>
        <dbReference type="EMBL" id="CAA6824509.1"/>
    </source>
</evidence>
<dbReference type="GO" id="GO:0009086">
    <property type="term" value="P:methionine biosynthetic process"/>
    <property type="evidence" value="ECO:0007669"/>
    <property type="project" value="TreeGrafter"/>
</dbReference>
<keyword evidence="4 9" id="KW-0285">Flavoprotein</keyword>
<dbReference type="GO" id="GO:0035999">
    <property type="term" value="P:tetrahydrofolate interconversion"/>
    <property type="evidence" value="ECO:0007669"/>
    <property type="project" value="UniProtKB-UniPathway"/>
</dbReference>
<gene>
    <name evidence="10" type="ORF">HELGO_WM17368</name>
</gene>
<comment type="cofactor">
    <cofactor evidence="1 9">
        <name>FAD</name>
        <dbReference type="ChEBI" id="CHEBI:57692"/>
    </cofactor>
</comment>
<dbReference type="CDD" id="cd00537">
    <property type="entry name" value="MTHFR"/>
    <property type="match status" value="1"/>
</dbReference>
<reference evidence="10" key="1">
    <citation type="submission" date="2020-01" db="EMBL/GenBank/DDBJ databases">
        <authorList>
            <person name="Meier V. D."/>
            <person name="Meier V D."/>
        </authorList>
    </citation>
    <scope>NUCLEOTIDE SEQUENCE</scope>
    <source>
        <strain evidence="10">HLG_WM_MAG_09</strain>
    </source>
</reference>
<proteinExistence type="inferred from homology"/>
<evidence type="ECO:0000256" key="4">
    <source>
        <dbReference type="ARBA" id="ARBA00022630"/>
    </source>
</evidence>
<sequence>MNAPVSQLAAKQKTNNTPELSFEFFPAKTPRMERNLWRTMGQLELLNPGYFSMTYGALGSERDHSLNMVSSMLKEGHVPVAAHLTSAGHTRDSLIELVQHFHNEGVQRIVALRGDADMVEGGITDVAVMVEELLGVADFDISVAAYPEVHPKAKSLQADLAHLKRKLDAGAQRALTQYFFDADVFLRFRDEAEKAGITQQLVPGILPIHDFAKVTSFSSRCGANVPEFMHDLFAGTEAGSAEQKQIGIDHATKLGETLLAEGVDALHFYTLNMPNLSFEVARNLGVSKGDVSVSKAA</sequence>
<keyword evidence="5 9" id="KW-0274">FAD</keyword>